<gene>
    <name evidence="1" type="ORF">PoB_004617300</name>
</gene>
<protein>
    <recommendedName>
        <fullName evidence="3">F-BAR domain-containing protein</fullName>
    </recommendedName>
</protein>
<dbReference type="InterPro" id="IPR027267">
    <property type="entry name" value="AH/BAR_dom_sf"/>
</dbReference>
<name>A0AAV4BKI7_9GAST</name>
<comment type="caution">
    <text evidence="1">The sequence shown here is derived from an EMBL/GenBank/DDBJ whole genome shotgun (WGS) entry which is preliminary data.</text>
</comment>
<accession>A0AAV4BKI7</accession>
<sequence>MEHKTSNKFCYASLSHPTIKESIALHNFSILKLSVLVSEFAQQMAVAHEAFSKEIQAIISTFKRKNYELKKQRPMETPNCIFSTWEALLQETEVDAQAHLDAASLLLKNVYLPLQEVASHKNRQADMLASFRDRLDSTFNEALRQMEQLGKQNIVSRHKVSREKHKQAATDQGVCLWEKIVKAEKEYHTSFKEFASLPREPNEKEGEVVRGRLHRNHNNYILNIRATNKMADEFNKALPRVLEVRTVNLVKEILHESDD</sequence>
<proteinExistence type="predicted"/>
<dbReference type="EMBL" id="BLXT01005078">
    <property type="protein sequence ID" value="GFO19668.1"/>
    <property type="molecule type" value="Genomic_DNA"/>
</dbReference>
<organism evidence="1 2">
    <name type="scientific">Plakobranchus ocellatus</name>
    <dbReference type="NCBI Taxonomy" id="259542"/>
    <lineage>
        <taxon>Eukaryota</taxon>
        <taxon>Metazoa</taxon>
        <taxon>Spiralia</taxon>
        <taxon>Lophotrochozoa</taxon>
        <taxon>Mollusca</taxon>
        <taxon>Gastropoda</taxon>
        <taxon>Heterobranchia</taxon>
        <taxon>Euthyneura</taxon>
        <taxon>Panpulmonata</taxon>
        <taxon>Sacoglossa</taxon>
        <taxon>Placobranchoidea</taxon>
        <taxon>Plakobranchidae</taxon>
        <taxon>Plakobranchus</taxon>
    </lineage>
</organism>
<dbReference type="Gene3D" id="1.20.1270.60">
    <property type="entry name" value="Arfaptin homology (AH) domain/BAR domain"/>
    <property type="match status" value="1"/>
</dbReference>
<reference evidence="1 2" key="1">
    <citation type="journal article" date="2021" name="Elife">
        <title>Chloroplast acquisition without the gene transfer in kleptoplastic sea slugs, Plakobranchus ocellatus.</title>
        <authorList>
            <person name="Maeda T."/>
            <person name="Takahashi S."/>
            <person name="Yoshida T."/>
            <person name="Shimamura S."/>
            <person name="Takaki Y."/>
            <person name="Nagai Y."/>
            <person name="Toyoda A."/>
            <person name="Suzuki Y."/>
            <person name="Arimoto A."/>
            <person name="Ishii H."/>
            <person name="Satoh N."/>
            <person name="Nishiyama T."/>
            <person name="Hasebe M."/>
            <person name="Maruyama T."/>
            <person name="Minagawa J."/>
            <person name="Obokata J."/>
            <person name="Shigenobu S."/>
        </authorList>
    </citation>
    <scope>NUCLEOTIDE SEQUENCE [LARGE SCALE GENOMIC DNA]</scope>
</reference>
<dbReference type="SUPFAM" id="SSF103657">
    <property type="entry name" value="BAR/IMD domain-like"/>
    <property type="match status" value="1"/>
</dbReference>
<dbReference type="AlphaFoldDB" id="A0AAV4BKI7"/>
<keyword evidence="2" id="KW-1185">Reference proteome</keyword>
<evidence type="ECO:0008006" key="3">
    <source>
        <dbReference type="Google" id="ProtNLM"/>
    </source>
</evidence>
<evidence type="ECO:0000313" key="1">
    <source>
        <dbReference type="EMBL" id="GFO19668.1"/>
    </source>
</evidence>
<evidence type="ECO:0000313" key="2">
    <source>
        <dbReference type="Proteomes" id="UP000735302"/>
    </source>
</evidence>
<dbReference type="Proteomes" id="UP000735302">
    <property type="component" value="Unassembled WGS sequence"/>
</dbReference>